<evidence type="ECO:0000313" key="4">
    <source>
        <dbReference type="EMBL" id="CAJ0571300.1"/>
    </source>
</evidence>
<evidence type="ECO:0000259" key="3">
    <source>
        <dbReference type="Pfam" id="PF18964"/>
    </source>
</evidence>
<name>A0AA36FYC1_9BILA</name>
<feature type="non-terminal residue" evidence="4">
    <location>
        <position position="1"/>
    </location>
</feature>
<dbReference type="InterPro" id="IPR012854">
    <property type="entry name" value="Cu_amine_oxidase-like_N"/>
</dbReference>
<sequence>MAYPAFDELTNGCQEAMYVLRSFDEAGAMMFTAVGFGGSAAHAATTPKQVEVLLNTVKMKFPDAKPFQDGQGSVMVPIRFVSEALGAKVGIKSKDHTVDMTIGQTTATVDGQKKDYGTQIILKQNRTFVPLRLVSEGLGQKVEWDKIGRWDKQKQPHTLLAQGWFTTKYGAILQGNGRVMVFSLDPKFLEKNEEKENNGTVFAPKVEGWRYYFPTLFTIELEPDEGKAIIQHWTTNGQSKEYLVQNTFVEMSGICTYTVVVEENWTLTWKDPREVPTADGGTRTVYDVPRSKPDVRRPTYQVVRPYSYWAIDELSVYNIQKATLMQYAFSGEQINILPSGYEPPEFQAETTGYFYPANNPSPVIAPSRSKDGGTSEPTMDEDNLQSVAEAAIPDVQVENDSLIFKGQTIMNKQRVAKSGPQPVNIPAPGEIGKDVLYSPYNYIPSNKVNKKDEVSTGTIEFIMAAGSINTEEEELEYEINGINTVTVHTPVVNYSAVSDDQPHNQKTKPNMSRSALILDRPFIVRIPTSGQHLDVTQYPGYGNRDYAKYFRAKQVRFPFDVYTENKNQLIPKDTWINVPVDQLDTTFELPVWVDEGDYQVYFRNIAENAPVDYTYEQDANLNLANHAAVDQVSVEVIGRLYDFHITDIADYNWERVFRTYIGSKDSTGMSYWVGQNGIDGAPRGNNEPYTLPIRAGSNPLTGMKNVAVKTGYHFKFDFKTMGNMFGTKDGIRITTTFTYVSKDGGSPIPVDLYYKTNDQPFIKVGSPEDKVERYVILNERLRSVPQGDIKNAGYWRYDQYLTADQQAGTDRDLYMRNYVLKYTKKATPVGGYAQLLLPEQLKTLIGPKEIPSNATNGNLQNPHLQYINAPLMNQWRLEGYRPNILDSFMNVFNLRDGDIVFYNADQSSRDDFSAQAPH</sequence>
<proteinExistence type="predicted"/>
<dbReference type="Gene3D" id="3.30.457.10">
    <property type="entry name" value="Copper amine oxidase-like, N-terminal domain"/>
    <property type="match status" value="1"/>
</dbReference>
<feature type="region of interest" description="Disordered" evidence="1">
    <location>
        <begin position="358"/>
        <end position="380"/>
    </location>
</feature>
<dbReference type="InterPro" id="IPR043759">
    <property type="entry name" value="DUF5704"/>
</dbReference>
<evidence type="ECO:0000313" key="5">
    <source>
        <dbReference type="Proteomes" id="UP001177023"/>
    </source>
</evidence>
<comment type="caution">
    <text evidence="4">The sequence shown here is derived from an EMBL/GenBank/DDBJ whole genome shotgun (WGS) entry which is preliminary data.</text>
</comment>
<feature type="domain" description="Copper amine oxidase-like N-terminal" evidence="2">
    <location>
        <begin position="54"/>
        <end position="146"/>
    </location>
</feature>
<evidence type="ECO:0000256" key="1">
    <source>
        <dbReference type="SAM" id="MobiDB-lite"/>
    </source>
</evidence>
<feature type="domain" description="DUF5704" evidence="3">
    <location>
        <begin position="235"/>
        <end position="400"/>
    </location>
</feature>
<accession>A0AA36FYC1</accession>
<reference evidence="4" key="1">
    <citation type="submission" date="2023-06" db="EMBL/GenBank/DDBJ databases">
        <authorList>
            <person name="Delattre M."/>
        </authorList>
    </citation>
    <scope>NUCLEOTIDE SEQUENCE</scope>
    <source>
        <strain evidence="4">AF72</strain>
    </source>
</reference>
<dbReference type="Pfam" id="PF07833">
    <property type="entry name" value="Cu_amine_oxidN1"/>
    <property type="match status" value="1"/>
</dbReference>
<keyword evidence="5" id="KW-1185">Reference proteome</keyword>
<gene>
    <name evidence="4" type="ORF">MSPICULIGERA_LOCUS9712</name>
</gene>
<dbReference type="EMBL" id="CATQJA010002554">
    <property type="protein sequence ID" value="CAJ0571300.1"/>
    <property type="molecule type" value="Genomic_DNA"/>
</dbReference>
<organism evidence="4 5">
    <name type="scientific">Mesorhabditis spiculigera</name>
    <dbReference type="NCBI Taxonomy" id="96644"/>
    <lineage>
        <taxon>Eukaryota</taxon>
        <taxon>Metazoa</taxon>
        <taxon>Ecdysozoa</taxon>
        <taxon>Nematoda</taxon>
        <taxon>Chromadorea</taxon>
        <taxon>Rhabditida</taxon>
        <taxon>Rhabditina</taxon>
        <taxon>Rhabditomorpha</taxon>
        <taxon>Rhabditoidea</taxon>
        <taxon>Rhabditidae</taxon>
        <taxon>Mesorhabditinae</taxon>
        <taxon>Mesorhabditis</taxon>
    </lineage>
</organism>
<dbReference type="Proteomes" id="UP001177023">
    <property type="component" value="Unassembled WGS sequence"/>
</dbReference>
<dbReference type="Pfam" id="PF18964">
    <property type="entry name" value="DUF5704"/>
    <property type="match status" value="1"/>
</dbReference>
<protein>
    <submittedName>
        <fullName evidence="4">Uncharacterized protein</fullName>
    </submittedName>
</protein>
<evidence type="ECO:0000259" key="2">
    <source>
        <dbReference type="Pfam" id="PF07833"/>
    </source>
</evidence>
<dbReference type="AlphaFoldDB" id="A0AA36FYC1"/>
<dbReference type="SUPFAM" id="SSF55383">
    <property type="entry name" value="Copper amine oxidase, domain N"/>
    <property type="match status" value="1"/>
</dbReference>
<dbReference type="InterPro" id="IPR036582">
    <property type="entry name" value="Mao_N_sf"/>
</dbReference>